<dbReference type="AlphaFoldDB" id="X1BYF4"/>
<gene>
    <name evidence="2" type="ORF">S01H4_31023</name>
</gene>
<dbReference type="EMBL" id="BART01016071">
    <property type="protein sequence ID" value="GAG77191.1"/>
    <property type="molecule type" value="Genomic_DNA"/>
</dbReference>
<dbReference type="Pfam" id="PF01402">
    <property type="entry name" value="RHH_1"/>
    <property type="match status" value="1"/>
</dbReference>
<comment type="caution">
    <text evidence="2">The sequence shown here is derived from an EMBL/GenBank/DDBJ whole genome shotgun (WGS) entry which is preliminary data.</text>
</comment>
<dbReference type="InterPro" id="IPR010985">
    <property type="entry name" value="Ribbon_hlx_hlx"/>
</dbReference>
<evidence type="ECO:0000259" key="1">
    <source>
        <dbReference type="Pfam" id="PF01402"/>
    </source>
</evidence>
<feature type="domain" description="Ribbon-helix-helix protein CopG" evidence="1">
    <location>
        <begin position="12"/>
        <end position="49"/>
    </location>
</feature>
<protein>
    <recommendedName>
        <fullName evidence="1">Ribbon-helix-helix protein CopG domain-containing protein</fullName>
    </recommendedName>
</protein>
<evidence type="ECO:0000313" key="2">
    <source>
        <dbReference type="EMBL" id="GAG77191.1"/>
    </source>
</evidence>
<dbReference type="Gene3D" id="1.10.1220.10">
    <property type="entry name" value="Met repressor-like"/>
    <property type="match status" value="1"/>
</dbReference>
<organism evidence="2">
    <name type="scientific">marine sediment metagenome</name>
    <dbReference type="NCBI Taxonomy" id="412755"/>
    <lineage>
        <taxon>unclassified sequences</taxon>
        <taxon>metagenomes</taxon>
        <taxon>ecological metagenomes</taxon>
    </lineage>
</organism>
<reference evidence="2" key="1">
    <citation type="journal article" date="2014" name="Front. Microbiol.">
        <title>High frequency of phylogenetically diverse reductive dehalogenase-homologous genes in deep subseafloor sedimentary metagenomes.</title>
        <authorList>
            <person name="Kawai M."/>
            <person name="Futagami T."/>
            <person name="Toyoda A."/>
            <person name="Takaki Y."/>
            <person name="Nishi S."/>
            <person name="Hori S."/>
            <person name="Arai W."/>
            <person name="Tsubouchi T."/>
            <person name="Morono Y."/>
            <person name="Uchiyama I."/>
            <person name="Ito T."/>
            <person name="Fujiyama A."/>
            <person name="Inagaki F."/>
            <person name="Takami H."/>
        </authorList>
    </citation>
    <scope>NUCLEOTIDE SEQUENCE</scope>
    <source>
        <strain evidence="2">Expedition CK06-06</strain>
    </source>
</reference>
<dbReference type="SUPFAM" id="SSF47598">
    <property type="entry name" value="Ribbon-helix-helix"/>
    <property type="match status" value="1"/>
</dbReference>
<sequence length="53" mass="6364">MPKKKKKKKRMVNITINIPDIYDDNIQKLIKMKITPSRSEAIRTALREFFRSE</sequence>
<accession>X1BYF4</accession>
<dbReference type="CDD" id="cd22231">
    <property type="entry name" value="RHH_NikR_HicB-like"/>
    <property type="match status" value="1"/>
</dbReference>
<dbReference type="GO" id="GO:0006355">
    <property type="term" value="P:regulation of DNA-templated transcription"/>
    <property type="evidence" value="ECO:0007669"/>
    <property type="project" value="InterPro"/>
</dbReference>
<name>X1BYF4_9ZZZZ</name>
<dbReference type="InterPro" id="IPR002145">
    <property type="entry name" value="CopG"/>
</dbReference>
<proteinExistence type="predicted"/>
<dbReference type="InterPro" id="IPR013321">
    <property type="entry name" value="Arc_rbn_hlx_hlx"/>
</dbReference>